<protein>
    <recommendedName>
        <fullName evidence="16">Gnk2-homologous domain-containing protein</fullName>
    </recommendedName>
</protein>
<dbReference type="GO" id="GO:0031640">
    <property type="term" value="P:killing of cells of another organism"/>
    <property type="evidence" value="ECO:0007669"/>
    <property type="project" value="UniProtKB-KW"/>
</dbReference>
<dbReference type="PANTHER" id="PTHR32080">
    <property type="entry name" value="ANTIFUNGAL PROTEIN GINKBILOBIN-2-LIKE"/>
    <property type="match status" value="1"/>
</dbReference>
<dbReference type="GO" id="GO:0009506">
    <property type="term" value="C:plasmodesma"/>
    <property type="evidence" value="ECO:0007669"/>
    <property type="project" value="UniProtKB-SubCell"/>
</dbReference>
<keyword evidence="10" id="KW-0044">Antibiotic</keyword>
<evidence type="ECO:0000256" key="11">
    <source>
        <dbReference type="ARBA" id="ARBA00023035"/>
    </source>
</evidence>
<keyword evidence="11" id="KW-0465">Mannose-binding</keyword>
<dbReference type="EMBL" id="MTKT01001932">
    <property type="protein sequence ID" value="OWM83474.1"/>
    <property type="molecule type" value="Genomic_DNA"/>
</dbReference>
<dbReference type="GO" id="GO:0005537">
    <property type="term" value="F:D-mannose binding"/>
    <property type="evidence" value="ECO:0007669"/>
    <property type="project" value="UniProtKB-KW"/>
</dbReference>
<dbReference type="InterPro" id="IPR051378">
    <property type="entry name" value="Cell2Cell_Antifungal"/>
</dbReference>
<dbReference type="GO" id="GO:0005886">
    <property type="term" value="C:plasma membrane"/>
    <property type="evidence" value="ECO:0007669"/>
    <property type="project" value="UniProtKB-SubCell"/>
</dbReference>
<gene>
    <name evidence="17" type="ORF">CDL15_Pgr012955</name>
</gene>
<evidence type="ECO:0000256" key="6">
    <source>
        <dbReference type="ARBA" id="ARBA00022734"/>
    </source>
</evidence>
<keyword evidence="2" id="KW-0929">Antimicrobial</keyword>
<evidence type="ECO:0000256" key="9">
    <source>
        <dbReference type="ARBA" id="ARBA00022949"/>
    </source>
</evidence>
<keyword evidence="6" id="KW-0430">Lectin</keyword>
<evidence type="ECO:0000256" key="3">
    <source>
        <dbReference type="ARBA" id="ARBA00022577"/>
    </source>
</evidence>
<dbReference type="Gene3D" id="3.30.430.20">
    <property type="entry name" value="Gnk2 domain, C-X8-C-X2-C motif"/>
    <property type="match status" value="1"/>
</dbReference>
<evidence type="ECO:0000256" key="4">
    <source>
        <dbReference type="ARBA" id="ARBA00022581"/>
    </source>
</evidence>
<evidence type="ECO:0000256" key="7">
    <source>
        <dbReference type="ARBA" id="ARBA00022737"/>
    </source>
</evidence>
<keyword evidence="3" id="KW-0295">Fungicide</keyword>
<dbReference type="PROSITE" id="PS51473">
    <property type="entry name" value="GNK2"/>
    <property type="match status" value="1"/>
</dbReference>
<evidence type="ECO:0000259" key="16">
    <source>
        <dbReference type="PROSITE" id="PS51473"/>
    </source>
</evidence>
<dbReference type="CDD" id="cd23509">
    <property type="entry name" value="Gnk2-like"/>
    <property type="match status" value="1"/>
</dbReference>
<dbReference type="InterPro" id="IPR038408">
    <property type="entry name" value="GNK2_sf"/>
</dbReference>
<evidence type="ECO:0000256" key="13">
    <source>
        <dbReference type="ARBA" id="ARBA00024184"/>
    </source>
</evidence>
<dbReference type="Pfam" id="PF01657">
    <property type="entry name" value="Stress-antifung"/>
    <property type="match status" value="1"/>
</dbReference>
<feature type="chain" id="PRO_5013121058" description="Gnk2-homologous domain-containing protein" evidence="15">
    <location>
        <begin position="24"/>
        <end position="133"/>
    </location>
</feature>
<evidence type="ECO:0000313" key="18">
    <source>
        <dbReference type="Proteomes" id="UP000197138"/>
    </source>
</evidence>
<proteinExistence type="inferred from homology"/>
<evidence type="ECO:0000256" key="5">
    <source>
        <dbReference type="ARBA" id="ARBA00022729"/>
    </source>
</evidence>
<evidence type="ECO:0000256" key="2">
    <source>
        <dbReference type="ARBA" id="ARBA00022529"/>
    </source>
</evidence>
<keyword evidence="12" id="KW-1015">Disulfide bond</keyword>
<sequence>MASWHKILSVVGVICVCSTVLQGEPDMTVVYILCSNSKVDGNDLSYGASVMYVVTDVGSHTSTEGYNYYNTSPSTIAIAFGHGACNGELSRTDCDLCMNHAVWTLLQDCVQSTGGQIQLQDCRIRYENHPFVE</sequence>
<dbReference type="Proteomes" id="UP000197138">
    <property type="component" value="Unassembled WGS sequence"/>
</dbReference>
<keyword evidence="4" id="KW-0945">Host-virus interaction</keyword>
<comment type="subcellular location">
    <subcellularLocation>
        <location evidence="13">Cell junction</location>
        <location evidence="13">Plasmodesma</location>
    </subcellularLocation>
    <subcellularLocation>
        <location evidence="1">Cell membrane</location>
        <topology evidence="1">Single-pass type I membrane protein</topology>
    </subcellularLocation>
</comment>
<evidence type="ECO:0000256" key="12">
    <source>
        <dbReference type="ARBA" id="ARBA00023157"/>
    </source>
</evidence>
<dbReference type="AlphaFoldDB" id="A0A218XEZ4"/>
<feature type="signal peptide" evidence="15">
    <location>
        <begin position="1"/>
        <end position="23"/>
    </location>
</feature>
<organism evidence="17 18">
    <name type="scientific">Punica granatum</name>
    <name type="common">Pomegranate</name>
    <dbReference type="NCBI Taxonomy" id="22663"/>
    <lineage>
        <taxon>Eukaryota</taxon>
        <taxon>Viridiplantae</taxon>
        <taxon>Streptophyta</taxon>
        <taxon>Embryophyta</taxon>
        <taxon>Tracheophyta</taxon>
        <taxon>Spermatophyta</taxon>
        <taxon>Magnoliopsida</taxon>
        <taxon>eudicotyledons</taxon>
        <taxon>Gunneridae</taxon>
        <taxon>Pentapetalae</taxon>
        <taxon>rosids</taxon>
        <taxon>malvids</taxon>
        <taxon>Myrtales</taxon>
        <taxon>Lythraceae</taxon>
        <taxon>Punica</taxon>
    </lineage>
</organism>
<dbReference type="GO" id="GO:0050832">
    <property type="term" value="P:defense response to fungus"/>
    <property type="evidence" value="ECO:0007669"/>
    <property type="project" value="UniProtKB-KW"/>
</dbReference>
<comment type="caution">
    <text evidence="17">The sequence shown here is derived from an EMBL/GenBank/DDBJ whole genome shotgun (WGS) entry which is preliminary data.</text>
</comment>
<keyword evidence="7" id="KW-0677">Repeat</keyword>
<keyword evidence="9" id="KW-0965">Cell junction</keyword>
<evidence type="ECO:0000256" key="10">
    <source>
        <dbReference type="ARBA" id="ARBA00023022"/>
    </source>
</evidence>
<evidence type="ECO:0000256" key="8">
    <source>
        <dbReference type="ARBA" id="ARBA00022821"/>
    </source>
</evidence>
<keyword evidence="8" id="KW-0611">Plant defense</keyword>
<dbReference type="PANTHER" id="PTHR32080:SF54">
    <property type="entry name" value="GNK2-HOMOLOGOUS DOMAIN-CONTAINING PROTEIN"/>
    <property type="match status" value="1"/>
</dbReference>
<comment type="similarity">
    <text evidence="14">Belongs to the cysteine-rich repeat secretory protein family. Plasmodesmata-located proteins (PDLD) subfamily.</text>
</comment>
<evidence type="ECO:0000256" key="1">
    <source>
        <dbReference type="ARBA" id="ARBA00004251"/>
    </source>
</evidence>
<evidence type="ECO:0000256" key="14">
    <source>
        <dbReference type="ARBA" id="ARBA00038393"/>
    </source>
</evidence>
<evidence type="ECO:0000313" key="17">
    <source>
        <dbReference type="EMBL" id="OWM83474.1"/>
    </source>
</evidence>
<dbReference type="InterPro" id="IPR002902">
    <property type="entry name" value="GNK2"/>
</dbReference>
<name>A0A218XEZ4_PUNGR</name>
<reference evidence="18" key="1">
    <citation type="journal article" date="2017" name="Plant J.">
        <title>The pomegranate (Punica granatum L.) genome and the genomics of punicalagin biosynthesis.</title>
        <authorList>
            <person name="Qin G."/>
            <person name="Xu C."/>
            <person name="Ming R."/>
            <person name="Tang H."/>
            <person name="Guyot R."/>
            <person name="Kramer E.M."/>
            <person name="Hu Y."/>
            <person name="Yi X."/>
            <person name="Qi Y."/>
            <person name="Xu X."/>
            <person name="Gao Z."/>
            <person name="Pan H."/>
            <person name="Jian J."/>
            <person name="Tian Y."/>
            <person name="Yue Z."/>
            <person name="Xu Y."/>
        </authorList>
    </citation>
    <scope>NUCLEOTIDE SEQUENCE [LARGE SCALE GENOMIC DNA]</scope>
    <source>
        <strain evidence="18">cv. Dabenzi</strain>
    </source>
</reference>
<feature type="domain" description="Gnk2-homologous" evidence="16">
    <location>
        <begin position="28"/>
        <end position="131"/>
    </location>
</feature>
<accession>A0A218XEZ4</accession>
<evidence type="ECO:0000256" key="15">
    <source>
        <dbReference type="SAM" id="SignalP"/>
    </source>
</evidence>
<keyword evidence="5 15" id="KW-0732">Signal</keyword>
<dbReference type="GO" id="GO:0042742">
    <property type="term" value="P:defense response to bacterium"/>
    <property type="evidence" value="ECO:0007669"/>
    <property type="project" value="UniProtKB-KW"/>
</dbReference>